<dbReference type="Proteomes" id="UP000027120">
    <property type="component" value="Unassembled WGS sequence"/>
</dbReference>
<reference evidence="1 2" key="1">
    <citation type="submission" date="2014-04" db="EMBL/GenBank/DDBJ databases">
        <authorList>
            <consortium name="International Citrus Genome Consortium"/>
            <person name="Gmitter F."/>
            <person name="Chen C."/>
            <person name="Farmerie W."/>
            <person name="Harkins T."/>
            <person name="Desany B."/>
            <person name="Mohiuddin M."/>
            <person name="Kodira C."/>
            <person name="Borodovsky M."/>
            <person name="Lomsadze A."/>
            <person name="Burns P."/>
            <person name="Jenkins J."/>
            <person name="Prochnik S."/>
            <person name="Shu S."/>
            <person name="Chapman J."/>
            <person name="Pitluck S."/>
            <person name="Schmutz J."/>
            <person name="Rokhsar D."/>
        </authorList>
    </citation>
    <scope>NUCLEOTIDE SEQUENCE</scope>
</reference>
<evidence type="ECO:0000313" key="1">
    <source>
        <dbReference type="EMBL" id="KDO37752.1"/>
    </source>
</evidence>
<dbReference type="PANTHER" id="PTHR35107:SF2">
    <property type="entry name" value="EXPRESSED PROTEIN"/>
    <property type="match status" value="1"/>
</dbReference>
<dbReference type="EMBL" id="KK789721">
    <property type="protein sequence ID" value="KDO37752.1"/>
    <property type="molecule type" value="Genomic_DNA"/>
</dbReference>
<dbReference type="PANTHER" id="PTHR35107">
    <property type="entry name" value="EXPRESSED PROTEIN"/>
    <property type="match status" value="1"/>
</dbReference>
<evidence type="ECO:0000313" key="2">
    <source>
        <dbReference type="Proteomes" id="UP000027120"/>
    </source>
</evidence>
<dbReference type="AlphaFoldDB" id="A0A067DFG1"/>
<gene>
    <name evidence="1" type="ORF">CISIN_1g031324mg</name>
</gene>
<name>A0A067DFG1_CITSI</name>
<organism evidence="1 2">
    <name type="scientific">Citrus sinensis</name>
    <name type="common">Sweet orange</name>
    <name type="synonym">Citrus aurantium var. sinensis</name>
    <dbReference type="NCBI Taxonomy" id="2711"/>
    <lineage>
        <taxon>Eukaryota</taxon>
        <taxon>Viridiplantae</taxon>
        <taxon>Streptophyta</taxon>
        <taxon>Embryophyta</taxon>
        <taxon>Tracheophyta</taxon>
        <taxon>Spermatophyta</taxon>
        <taxon>Magnoliopsida</taxon>
        <taxon>eudicotyledons</taxon>
        <taxon>Gunneridae</taxon>
        <taxon>Pentapetalae</taxon>
        <taxon>rosids</taxon>
        <taxon>malvids</taxon>
        <taxon>Sapindales</taxon>
        <taxon>Rutaceae</taxon>
        <taxon>Aurantioideae</taxon>
        <taxon>Citrus</taxon>
    </lineage>
</organism>
<proteinExistence type="predicted"/>
<keyword evidence="2" id="KW-1185">Reference proteome</keyword>
<protein>
    <submittedName>
        <fullName evidence="1">Uncharacterized protein</fullName>
    </submittedName>
</protein>
<accession>A0A067DFG1</accession>
<dbReference type="STRING" id="2711.A0A067DFG1"/>
<sequence>MGNRLKLLEAPFPIEVVWYESMASSTQRLLLALTIFMVFSQFQPPEGHAKPSSFPLTRSIAIPVTLTLIPRTSLDSTSTSSTNQNAAFFPSSTTTPLYATGPVTLLFDVGCGSLTAVTMYLVWSLFANHHDSRNSYEEFNDVDDLSPKKMGYEKIPAKEAA</sequence>